<dbReference type="InterPro" id="IPR004115">
    <property type="entry name" value="GAD-like_sf"/>
</dbReference>
<dbReference type="GO" id="GO:0003676">
    <property type="term" value="F:nucleic acid binding"/>
    <property type="evidence" value="ECO:0007669"/>
    <property type="project" value="InterPro"/>
</dbReference>
<dbReference type="GO" id="GO:0005737">
    <property type="term" value="C:cytoplasm"/>
    <property type="evidence" value="ECO:0007669"/>
    <property type="project" value="UniProtKB-SubCell"/>
</dbReference>
<dbReference type="Pfam" id="PF01336">
    <property type="entry name" value="tRNA_anti-codon"/>
    <property type="match status" value="1"/>
</dbReference>
<dbReference type="InterPro" id="IPR047090">
    <property type="entry name" value="AspRS_core"/>
</dbReference>
<keyword evidence="7" id="KW-0963">Cytoplasm</keyword>
<dbReference type="SUPFAM" id="SSF55681">
    <property type="entry name" value="Class II aaRS and biotin synthetases"/>
    <property type="match status" value="1"/>
</dbReference>
<dbReference type="Pfam" id="PF02938">
    <property type="entry name" value="GAD"/>
    <property type="match status" value="1"/>
</dbReference>
<feature type="binding site" evidence="7">
    <location>
        <begin position="547"/>
        <end position="550"/>
    </location>
    <ligand>
        <name>ATP</name>
        <dbReference type="ChEBI" id="CHEBI:30616"/>
    </ligand>
</feature>
<feature type="binding site" evidence="7">
    <location>
        <position position="461"/>
    </location>
    <ligand>
        <name>L-aspartate</name>
        <dbReference type="ChEBI" id="CHEBI:29991"/>
    </ligand>
</feature>
<dbReference type="GO" id="GO:0005524">
    <property type="term" value="F:ATP binding"/>
    <property type="evidence" value="ECO:0007669"/>
    <property type="project" value="UniProtKB-UniRule"/>
</dbReference>
<comment type="function">
    <text evidence="7">Aspartyl-tRNA synthetase with relaxed tRNA specificity since it is able to aspartylate not only its cognate tRNA(Asp) but also tRNA(Asn). Reaction proceeds in two steps: L-aspartate is first activated by ATP to form Asp-AMP and then transferred to the acceptor end of tRNA(Asp/Asn).</text>
</comment>
<dbReference type="PANTHER" id="PTHR22594:SF5">
    <property type="entry name" value="ASPARTATE--TRNA LIGASE, MITOCHONDRIAL"/>
    <property type="match status" value="1"/>
</dbReference>
<keyword evidence="5 7" id="KW-0648">Protein biosynthesis</keyword>
<dbReference type="NCBIfam" id="NF001750">
    <property type="entry name" value="PRK00476.1"/>
    <property type="match status" value="1"/>
</dbReference>
<dbReference type="NCBIfam" id="TIGR00459">
    <property type="entry name" value="aspS_bact"/>
    <property type="match status" value="1"/>
</dbReference>
<dbReference type="InterPro" id="IPR047089">
    <property type="entry name" value="Asp-tRNA-ligase_1_N"/>
</dbReference>
<proteinExistence type="inferred from homology"/>
<feature type="domain" description="Aminoacyl-transfer RNA synthetases class-II family profile" evidence="8">
    <location>
        <begin position="143"/>
        <end position="568"/>
    </location>
</feature>
<dbReference type="PANTHER" id="PTHR22594">
    <property type="entry name" value="ASPARTYL/LYSYL-TRNA SYNTHETASE"/>
    <property type="match status" value="1"/>
</dbReference>
<feature type="binding site" evidence="7">
    <location>
        <position position="231"/>
    </location>
    <ligand>
        <name>ATP</name>
        <dbReference type="ChEBI" id="CHEBI:30616"/>
    </ligand>
</feature>
<evidence type="ECO:0000256" key="4">
    <source>
        <dbReference type="ARBA" id="ARBA00022840"/>
    </source>
</evidence>
<dbReference type="EC" id="6.1.1.23" evidence="7"/>
<keyword evidence="6 7" id="KW-0030">Aminoacyl-tRNA synthetase</keyword>
<reference evidence="9" key="1">
    <citation type="journal article" date="2020" name="mSystems">
        <title>Genome- and Community-Level Interaction Insights into Carbon Utilization and Element Cycling Functions of Hydrothermarchaeota in Hydrothermal Sediment.</title>
        <authorList>
            <person name="Zhou Z."/>
            <person name="Liu Y."/>
            <person name="Xu W."/>
            <person name="Pan J."/>
            <person name="Luo Z.H."/>
            <person name="Li M."/>
        </authorList>
    </citation>
    <scope>NUCLEOTIDE SEQUENCE [LARGE SCALE GENOMIC DNA]</scope>
    <source>
        <strain evidence="9">SpSt-289</strain>
    </source>
</reference>
<dbReference type="InterPro" id="IPR012340">
    <property type="entry name" value="NA-bd_OB-fold"/>
</dbReference>
<dbReference type="GO" id="GO:0050560">
    <property type="term" value="F:aspartate-tRNA(Asn) ligase activity"/>
    <property type="evidence" value="ECO:0007669"/>
    <property type="project" value="UniProtKB-EC"/>
</dbReference>
<dbReference type="PROSITE" id="PS50862">
    <property type="entry name" value="AA_TRNA_LIGASE_II"/>
    <property type="match status" value="1"/>
</dbReference>
<keyword evidence="4 7" id="KW-0067">ATP-binding</keyword>
<dbReference type="AlphaFoldDB" id="A0A7C1FND1"/>
<feature type="binding site" evidence="7">
    <location>
        <position position="176"/>
    </location>
    <ligand>
        <name>L-aspartate</name>
        <dbReference type="ChEBI" id="CHEBI:29991"/>
    </ligand>
</feature>
<comment type="similarity">
    <text evidence="1 7">Belongs to the class-II aminoacyl-tRNA synthetase family. Type 1 subfamily.</text>
</comment>
<protein>
    <recommendedName>
        <fullName evidence="7">Aspartate--tRNA(Asp/Asn) ligase</fullName>
        <ecNumber evidence="7">6.1.1.23</ecNumber>
    </recommendedName>
    <alternativeName>
        <fullName evidence="7">Aspartyl-tRNA synthetase</fullName>
        <shortName evidence="7">AspRS</shortName>
    </alternativeName>
    <alternativeName>
        <fullName evidence="7">Non-discriminating aspartyl-tRNA synthetase</fullName>
        <shortName evidence="7">ND-AspRS</shortName>
    </alternativeName>
</protein>
<dbReference type="InterPro" id="IPR029351">
    <property type="entry name" value="GAD_dom"/>
</dbReference>
<evidence type="ECO:0000256" key="1">
    <source>
        <dbReference type="ARBA" id="ARBA00006303"/>
    </source>
</evidence>
<organism evidence="9">
    <name type="scientific">Caldilinea aerophila</name>
    <dbReference type="NCBI Taxonomy" id="133453"/>
    <lineage>
        <taxon>Bacteria</taxon>
        <taxon>Bacillati</taxon>
        <taxon>Chloroflexota</taxon>
        <taxon>Caldilineae</taxon>
        <taxon>Caldilineales</taxon>
        <taxon>Caldilineaceae</taxon>
        <taxon>Caldilinea</taxon>
    </lineage>
</organism>
<dbReference type="InterPro" id="IPR045864">
    <property type="entry name" value="aa-tRNA-synth_II/BPL/LPL"/>
</dbReference>
<feature type="binding site" evidence="7">
    <location>
        <position position="495"/>
    </location>
    <ligand>
        <name>ATP</name>
        <dbReference type="ChEBI" id="CHEBI:30616"/>
    </ligand>
</feature>
<feature type="site" description="Important for tRNA non-discrimination" evidence="7">
    <location>
        <position position="31"/>
    </location>
</feature>
<keyword evidence="2 7" id="KW-0436">Ligase</keyword>
<evidence type="ECO:0000256" key="2">
    <source>
        <dbReference type="ARBA" id="ARBA00022598"/>
    </source>
</evidence>
<dbReference type="CDD" id="cd04317">
    <property type="entry name" value="EcAspRS_like_N"/>
    <property type="match status" value="1"/>
</dbReference>
<evidence type="ECO:0000256" key="6">
    <source>
        <dbReference type="ARBA" id="ARBA00023146"/>
    </source>
</evidence>
<dbReference type="InterPro" id="IPR002312">
    <property type="entry name" value="Asp/Asn-tRNA-synth_IIb"/>
</dbReference>
<dbReference type="Gene3D" id="3.30.930.10">
    <property type="entry name" value="Bira Bifunctional Protein, Domain 2"/>
    <property type="match status" value="1"/>
</dbReference>
<dbReference type="Pfam" id="PF00152">
    <property type="entry name" value="tRNA-synt_2"/>
    <property type="match status" value="1"/>
</dbReference>
<dbReference type="InterPro" id="IPR004364">
    <property type="entry name" value="Aa-tRNA-synt_II"/>
</dbReference>
<comment type="subunit">
    <text evidence="7">Homodimer.</text>
</comment>
<dbReference type="CDD" id="cd00777">
    <property type="entry name" value="AspRS_core"/>
    <property type="match status" value="1"/>
</dbReference>
<dbReference type="EMBL" id="DSMG01000179">
    <property type="protein sequence ID" value="HDX33233.1"/>
    <property type="molecule type" value="Genomic_DNA"/>
</dbReference>
<dbReference type="InterPro" id="IPR004524">
    <property type="entry name" value="Asp-tRNA-ligase_1"/>
</dbReference>
<dbReference type="GO" id="GO:0004815">
    <property type="term" value="F:aspartate-tRNA ligase activity"/>
    <property type="evidence" value="ECO:0007669"/>
    <property type="project" value="UniProtKB-UniRule"/>
</dbReference>
<evidence type="ECO:0000256" key="5">
    <source>
        <dbReference type="ARBA" id="ARBA00022917"/>
    </source>
</evidence>
<dbReference type="InterPro" id="IPR006195">
    <property type="entry name" value="aa-tRNA-synth_II"/>
</dbReference>
<feature type="binding site" evidence="7">
    <location>
        <begin position="222"/>
        <end position="224"/>
    </location>
    <ligand>
        <name>ATP</name>
        <dbReference type="ChEBI" id="CHEBI:30616"/>
    </ligand>
</feature>
<feature type="binding site" evidence="7">
    <location>
        <position position="222"/>
    </location>
    <ligand>
        <name>L-aspartate</name>
        <dbReference type="ChEBI" id="CHEBI:29991"/>
    </ligand>
</feature>
<dbReference type="Gene3D" id="2.40.50.140">
    <property type="entry name" value="Nucleic acid-binding proteins"/>
    <property type="match status" value="1"/>
</dbReference>
<dbReference type="SUPFAM" id="SSF50249">
    <property type="entry name" value="Nucleic acid-binding proteins"/>
    <property type="match status" value="1"/>
</dbReference>
<dbReference type="SUPFAM" id="SSF55261">
    <property type="entry name" value="GAD domain-like"/>
    <property type="match status" value="1"/>
</dbReference>
<accession>A0A7C1FND1</accession>
<dbReference type="PRINTS" id="PR01042">
    <property type="entry name" value="TRNASYNTHASP"/>
</dbReference>
<evidence type="ECO:0000313" key="9">
    <source>
        <dbReference type="EMBL" id="HDX33233.1"/>
    </source>
</evidence>
<dbReference type="InterPro" id="IPR004365">
    <property type="entry name" value="NA-bd_OB_tRNA"/>
</dbReference>
<feature type="region of interest" description="Aspartate" evidence="7">
    <location>
        <begin position="200"/>
        <end position="203"/>
    </location>
</feature>
<sequence>MLKTHTCGELNLSHVGGVVTLAGWVNRRRDHGGLIFIDLRDRFGVTQVTIDSERAPLAHQTATQARSEYVLQVKGRVAARPEGLRNPNLSTGDIEVLAEEVTILNSAKTPPFLITGAADDVDEALRLKYRYLDLRRTRMTQNLVLRHRIVRFIREFFSNREFLEIETPILLKSTPEGARDFIVPSRLQPGKFYALPQSPQQLKQLLMVAGIERYFQIARCFRDEDLRADRQPEFTQLDLEMSFVDASDVRAIIEEMLIELSHTMLPHKRILQTPFPVISYAEAMEYYGIDRPDLRFEQRLFNITDLAGASAFGVFKNAVEAGGAVKGVVYPGGNALSRREIDELTDFVKHYGAKGLVWIGLAEAPQDGGLYTAANVRSQAAKFLSSEEIQTIIERSQAQVGDLILIVADQPGIVNQSLANLRLEIGRRAGLIDPNLLAYCWVIDFPLLEYDEEEQRWQAVHHPFTSARDEDWDKLESDPGSVLAKAYDVVLNGWEIGGGSIRIHRSDLQDRLFARLGLSREQMESQFGHLLEAFQYGAPPHGGIALGIDRLVALFAEAASIRDVIAFPKTSAGVDLMLESPCPVSEEQLAELHIAVLPPKR</sequence>
<keyword evidence="3 7" id="KW-0547">Nucleotide-binding</keyword>
<dbReference type="HAMAP" id="MF_00044">
    <property type="entry name" value="Asp_tRNA_synth_type1"/>
    <property type="match status" value="1"/>
</dbReference>
<comment type="subcellular location">
    <subcellularLocation>
        <location evidence="7">Cytoplasm</location>
    </subcellularLocation>
</comment>
<evidence type="ECO:0000256" key="7">
    <source>
        <dbReference type="HAMAP-Rule" id="MF_00044"/>
    </source>
</evidence>
<name>A0A7C1FND1_9CHLR</name>
<evidence type="ECO:0000256" key="3">
    <source>
        <dbReference type="ARBA" id="ARBA00022741"/>
    </source>
</evidence>
<comment type="catalytic activity">
    <reaction evidence="7">
        <text>tRNA(Asx) + L-aspartate + ATP = L-aspartyl-tRNA(Asx) + AMP + diphosphate</text>
        <dbReference type="Rhea" id="RHEA:18349"/>
        <dbReference type="Rhea" id="RHEA-COMP:9710"/>
        <dbReference type="Rhea" id="RHEA-COMP:9711"/>
        <dbReference type="ChEBI" id="CHEBI:29991"/>
        <dbReference type="ChEBI" id="CHEBI:30616"/>
        <dbReference type="ChEBI" id="CHEBI:33019"/>
        <dbReference type="ChEBI" id="CHEBI:78442"/>
        <dbReference type="ChEBI" id="CHEBI:78516"/>
        <dbReference type="ChEBI" id="CHEBI:456215"/>
        <dbReference type="EC" id="6.1.1.23"/>
    </reaction>
</comment>
<feature type="site" description="Important for tRNA non-discrimination" evidence="7">
    <location>
        <position position="83"/>
    </location>
</feature>
<dbReference type="GO" id="GO:0006422">
    <property type="term" value="P:aspartyl-tRNA aminoacylation"/>
    <property type="evidence" value="ECO:0007669"/>
    <property type="project" value="UniProtKB-UniRule"/>
</dbReference>
<feature type="binding site" evidence="7">
    <location>
        <position position="502"/>
    </location>
    <ligand>
        <name>L-aspartate</name>
        <dbReference type="ChEBI" id="CHEBI:29991"/>
    </ligand>
</feature>
<dbReference type="Gene3D" id="3.30.1360.30">
    <property type="entry name" value="GAD-like domain"/>
    <property type="match status" value="1"/>
</dbReference>
<comment type="caution">
    <text evidence="9">The sequence shown here is derived from an EMBL/GenBank/DDBJ whole genome shotgun (WGS) entry which is preliminary data.</text>
</comment>
<gene>
    <name evidence="7 9" type="primary">aspS</name>
    <name evidence="9" type="ORF">ENQ20_17345</name>
</gene>
<evidence type="ECO:0000259" key="8">
    <source>
        <dbReference type="PROSITE" id="PS50862"/>
    </source>
</evidence>